<keyword evidence="1" id="KW-1133">Transmembrane helix</keyword>
<feature type="transmembrane region" description="Helical" evidence="1">
    <location>
        <begin position="28"/>
        <end position="46"/>
    </location>
</feature>
<organism evidence="2 3">
    <name type="scientific">Bacteroides luti</name>
    <dbReference type="NCBI Taxonomy" id="1297750"/>
    <lineage>
        <taxon>Bacteria</taxon>
        <taxon>Pseudomonadati</taxon>
        <taxon>Bacteroidota</taxon>
        <taxon>Bacteroidia</taxon>
        <taxon>Bacteroidales</taxon>
        <taxon>Bacteroidaceae</taxon>
        <taxon>Bacteroides</taxon>
    </lineage>
</organism>
<evidence type="ECO:0000256" key="1">
    <source>
        <dbReference type="SAM" id="Phobius"/>
    </source>
</evidence>
<keyword evidence="1" id="KW-0812">Transmembrane</keyword>
<reference evidence="2 3" key="1">
    <citation type="submission" date="2016-11" db="EMBL/GenBank/DDBJ databases">
        <authorList>
            <person name="Jaros S."/>
            <person name="Januszkiewicz K."/>
            <person name="Wedrychowicz H."/>
        </authorList>
    </citation>
    <scope>NUCLEOTIDE SEQUENCE [LARGE SCALE GENOMIC DNA]</scope>
    <source>
        <strain evidence="2 3">DSM 26991</strain>
    </source>
</reference>
<dbReference type="Proteomes" id="UP000184509">
    <property type="component" value="Unassembled WGS sequence"/>
</dbReference>
<sequence length="69" mass="7837">MMMNLLNVVLTAPAQTSAVTLTPYSSLIIGAILGLALACSIFIWVFNRRAQEWAHYYRTQKNPEHDRTK</sequence>
<keyword evidence="3" id="KW-1185">Reference proteome</keyword>
<keyword evidence="1" id="KW-0472">Membrane</keyword>
<dbReference type="RefSeq" id="WP_073399899.1">
    <property type="nucleotide sequence ID" value="NZ_FQTV01000004.1"/>
</dbReference>
<evidence type="ECO:0000313" key="3">
    <source>
        <dbReference type="Proteomes" id="UP000184509"/>
    </source>
</evidence>
<name>A0A1M4XVB5_9BACE</name>
<protein>
    <submittedName>
        <fullName evidence="2">Uncharacterized protein</fullName>
    </submittedName>
</protein>
<accession>A0A1M4XVB5</accession>
<dbReference type="AlphaFoldDB" id="A0A1M4XVB5"/>
<gene>
    <name evidence="2" type="ORF">SAMN05444405_104139</name>
</gene>
<dbReference type="EMBL" id="FQTV01000004">
    <property type="protein sequence ID" value="SHE97370.1"/>
    <property type="molecule type" value="Genomic_DNA"/>
</dbReference>
<evidence type="ECO:0000313" key="2">
    <source>
        <dbReference type="EMBL" id="SHE97370.1"/>
    </source>
</evidence>
<dbReference type="STRING" id="1297750.SAMN05444405_104139"/>
<proteinExistence type="predicted"/>